<dbReference type="RefSeq" id="WP_127085749.1">
    <property type="nucleotide sequence ID" value="NZ_RSCL01000025.1"/>
</dbReference>
<evidence type="ECO:0000313" key="2">
    <source>
        <dbReference type="EMBL" id="RUT00223.1"/>
    </source>
</evidence>
<dbReference type="InterPro" id="IPR047709">
    <property type="entry name" value="HpsJ-like"/>
</dbReference>
<keyword evidence="1" id="KW-1133">Transmembrane helix</keyword>
<organism evidence="2 3">
    <name type="scientific">Dulcicalothrix desertica PCC 7102</name>
    <dbReference type="NCBI Taxonomy" id="232991"/>
    <lineage>
        <taxon>Bacteria</taxon>
        <taxon>Bacillati</taxon>
        <taxon>Cyanobacteriota</taxon>
        <taxon>Cyanophyceae</taxon>
        <taxon>Nostocales</taxon>
        <taxon>Calotrichaceae</taxon>
        <taxon>Dulcicalothrix</taxon>
    </lineage>
</organism>
<keyword evidence="3" id="KW-1185">Reference proteome</keyword>
<name>A0A3S1AWD1_9CYAN</name>
<dbReference type="AlphaFoldDB" id="A0A3S1AWD1"/>
<dbReference type="OrthoDB" id="532366at2"/>
<reference evidence="2" key="1">
    <citation type="submission" date="2018-12" db="EMBL/GenBank/DDBJ databases">
        <authorList>
            <person name="Will S."/>
            <person name="Neumann-Schaal M."/>
            <person name="Henke P."/>
        </authorList>
    </citation>
    <scope>NUCLEOTIDE SEQUENCE</scope>
    <source>
        <strain evidence="2">PCC 7102</strain>
    </source>
</reference>
<reference evidence="2" key="2">
    <citation type="journal article" date="2019" name="Genome Biol. Evol.">
        <title>Day and night: Metabolic profiles and evolutionary relationships of six axenic non-marine cyanobacteria.</title>
        <authorList>
            <person name="Will S.E."/>
            <person name="Henke P."/>
            <person name="Boedeker C."/>
            <person name="Huang S."/>
            <person name="Brinkmann H."/>
            <person name="Rohde M."/>
            <person name="Jarek M."/>
            <person name="Friedl T."/>
            <person name="Seufert S."/>
            <person name="Schumacher M."/>
            <person name="Overmann J."/>
            <person name="Neumann-Schaal M."/>
            <person name="Petersen J."/>
        </authorList>
    </citation>
    <scope>NUCLEOTIDE SEQUENCE [LARGE SCALE GENOMIC DNA]</scope>
    <source>
        <strain evidence="2">PCC 7102</strain>
    </source>
</reference>
<proteinExistence type="predicted"/>
<gene>
    <name evidence="2" type="ORF">DSM106972_076710</name>
</gene>
<keyword evidence="1" id="KW-0812">Transmembrane</keyword>
<feature type="transmembrane region" description="Helical" evidence="1">
    <location>
        <begin position="62"/>
        <end position="79"/>
    </location>
</feature>
<evidence type="ECO:0000256" key="1">
    <source>
        <dbReference type="SAM" id="Phobius"/>
    </source>
</evidence>
<dbReference type="NCBIfam" id="NF038305">
    <property type="entry name" value="HpsJ_fam"/>
    <property type="match status" value="1"/>
</dbReference>
<feature type="transmembrane region" description="Helical" evidence="1">
    <location>
        <begin position="91"/>
        <end position="114"/>
    </location>
</feature>
<comment type="caution">
    <text evidence="2">The sequence shown here is derived from an EMBL/GenBank/DDBJ whole genome shotgun (WGS) entry which is preliminary data.</text>
</comment>
<accession>A0A3S1AWD1</accession>
<dbReference type="Proteomes" id="UP000271624">
    <property type="component" value="Unassembled WGS sequence"/>
</dbReference>
<sequence>MTKSNAGKYSAPQFPLTQEATIGIIRTLGYGLLLLAFFDWLEILIPPQFMNPAWELQTIGALVERVPVSLIGFVLIFYAESDSRNTWEIPLIKLLSWLTLLLAIIYFLMIPLAVADTVRLSKQSTEQIKAASKQQITRAEQLQQQLNQATPEQIDNILKQQGAAVQGKSAQQFKDELATKLSQAKTQIQSQAKTVESKQGFNLMKSSVKWGLGALVAASLFFSIWKGTRWTSNI</sequence>
<evidence type="ECO:0000313" key="3">
    <source>
        <dbReference type="Proteomes" id="UP000271624"/>
    </source>
</evidence>
<protein>
    <submittedName>
        <fullName evidence="2">Uncharacterized protein</fullName>
    </submittedName>
</protein>
<feature type="transmembrane region" description="Helical" evidence="1">
    <location>
        <begin position="207"/>
        <end position="225"/>
    </location>
</feature>
<feature type="transmembrane region" description="Helical" evidence="1">
    <location>
        <begin position="20"/>
        <end position="41"/>
    </location>
</feature>
<dbReference type="EMBL" id="RSCL01000025">
    <property type="protein sequence ID" value="RUT00223.1"/>
    <property type="molecule type" value="Genomic_DNA"/>
</dbReference>
<keyword evidence="1" id="KW-0472">Membrane</keyword>